<accession>A0ACA9R2U8</accession>
<protein>
    <submittedName>
        <fullName evidence="1">5019_t:CDS:1</fullName>
    </submittedName>
</protein>
<sequence length="47" mass="5545">HYGTNTNNEKEVVQYKKKKKLSEDNLLYIKFVKTISESKKISAKSRK</sequence>
<feature type="non-terminal residue" evidence="1">
    <location>
        <position position="47"/>
    </location>
</feature>
<evidence type="ECO:0000313" key="2">
    <source>
        <dbReference type="Proteomes" id="UP000789702"/>
    </source>
</evidence>
<name>A0ACA9R2U8_9GLOM</name>
<feature type="non-terminal residue" evidence="1">
    <location>
        <position position="1"/>
    </location>
</feature>
<reference evidence="1" key="1">
    <citation type="submission" date="2021-06" db="EMBL/GenBank/DDBJ databases">
        <authorList>
            <person name="Kallberg Y."/>
            <person name="Tangrot J."/>
            <person name="Rosling A."/>
        </authorList>
    </citation>
    <scope>NUCLEOTIDE SEQUENCE</scope>
    <source>
        <strain evidence="1">IL203A</strain>
    </source>
</reference>
<evidence type="ECO:0000313" key="1">
    <source>
        <dbReference type="EMBL" id="CAG8774688.1"/>
    </source>
</evidence>
<gene>
    <name evidence="1" type="ORF">DHETER_LOCUS16044</name>
</gene>
<dbReference type="EMBL" id="CAJVPU010059047">
    <property type="protein sequence ID" value="CAG8774688.1"/>
    <property type="molecule type" value="Genomic_DNA"/>
</dbReference>
<organism evidence="1 2">
    <name type="scientific">Dentiscutata heterogama</name>
    <dbReference type="NCBI Taxonomy" id="1316150"/>
    <lineage>
        <taxon>Eukaryota</taxon>
        <taxon>Fungi</taxon>
        <taxon>Fungi incertae sedis</taxon>
        <taxon>Mucoromycota</taxon>
        <taxon>Glomeromycotina</taxon>
        <taxon>Glomeromycetes</taxon>
        <taxon>Diversisporales</taxon>
        <taxon>Gigasporaceae</taxon>
        <taxon>Dentiscutata</taxon>
    </lineage>
</organism>
<keyword evidence="2" id="KW-1185">Reference proteome</keyword>
<proteinExistence type="predicted"/>
<dbReference type="Proteomes" id="UP000789702">
    <property type="component" value="Unassembled WGS sequence"/>
</dbReference>
<comment type="caution">
    <text evidence="1">The sequence shown here is derived from an EMBL/GenBank/DDBJ whole genome shotgun (WGS) entry which is preliminary data.</text>
</comment>